<evidence type="ECO:0000313" key="1">
    <source>
        <dbReference type="EMBL" id="KAF3600658.1"/>
    </source>
</evidence>
<proteinExistence type="predicted"/>
<accession>A0A8S9SH50</accession>
<organism evidence="1 2">
    <name type="scientific">Brassica cretica</name>
    <name type="common">Mustard</name>
    <dbReference type="NCBI Taxonomy" id="69181"/>
    <lineage>
        <taxon>Eukaryota</taxon>
        <taxon>Viridiplantae</taxon>
        <taxon>Streptophyta</taxon>
        <taxon>Embryophyta</taxon>
        <taxon>Tracheophyta</taxon>
        <taxon>Spermatophyta</taxon>
        <taxon>Magnoliopsida</taxon>
        <taxon>eudicotyledons</taxon>
        <taxon>Gunneridae</taxon>
        <taxon>Pentapetalae</taxon>
        <taxon>rosids</taxon>
        <taxon>malvids</taxon>
        <taxon>Brassicales</taxon>
        <taxon>Brassicaceae</taxon>
        <taxon>Brassiceae</taxon>
        <taxon>Brassica</taxon>
    </lineage>
</organism>
<protein>
    <submittedName>
        <fullName evidence="1">Uncharacterized protein</fullName>
    </submittedName>
</protein>
<dbReference type="EMBL" id="QGKX02000004">
    <property type="protein sequence ID" value="KAF3600658.1"/>
    <property type="molecule type" value="Genomic_DNA"/>
</dbReference>
<comment type="caution">
    <text evidence="1">The sequence shown here is derived from an EMBL/GenBank/DDBJ whole genome shotgun (WGS) entry which is preliminary data.</text>
</comment>
<reference evidence="1" key="1">
    <citation type="submission" date="2019-12" db="EMBL/GenBank/DDBJ databases">
        <title>Genome sequencing and annotation of Brassica cretica.</title>
        <authorList>
            <person name="Studholme D.J."/>
            <person name="Sarris P."/>
        </authorList>
    </citation>
    <scope>NUCLEOTIDE SEQUENCE</scope>
    <source>
        <strain evidence="1">PFS-109/04</strain>
        <tissue evidence="1">Leaf</tissue>
    </source>
</reference>
<dbReference type="Proteomes" id="UP000712600">
    <property type="component" value="Unassembled WGS sequence"/>
</dbReference>
<gene>
    <name evidence="1" type="ORF">F2Q69_00037146</name>
</gene>
<sequence length="50" mass="5973">MVVKAMWWSLDSRLTDLGWMKKISEIQLEEIGFHFNMRYFEDTVTVGEFG</sequence>
<dbReference type="AlphaFoldDB" id="A0A8S9SH50"/>
<evidence type="ECO:0000313" key="2">
    <source>
        <dbReference type="Proteomes" id="UP000712600"/>
    </source>
</evidence>
<name>A0A8S9SH50_BRACR</name>